<accession>A0A084WBA2</accession>
<gene>
    <name evidence="2" type="ORF">ZHAS_00015450</name>
</gene>
<reference evidence="2 4" key="1">
    <citation type="journal article" date="2014" name="BMC Genomics">
        <title>Genome sequence of Anopheles sinensis provides insight into genetics basis of mosquito competence for malaria parasites.</title>
        <authorList>
            <person name="Zhou D."/>
            <person name="Zhang D."/>
            <person name="Ding G."/>
            <person name="Shi L."/>
            <person name="Hou Q."/>
            <person name="Ye Y."/>
            <person name="Xu Y."/>
            <person name="Zhou H."/>
            <person name="Xiong C."/>
            <person name="Li S."/>
            <person name="Yu J."/>
            <person name="Hong S."/>
            <person name="Yu X."/>
            <person name="Zou P."/>
            <person name="Chen C."/>
            <person name="Chang X."/>
            <person name="Wang W."/>
            <person name="Lv Y."/>
            <person name="Sun Y."/>
            <person name="Ma L."/>
            <person name="Shen B."/>
            <person name="Zhu C."/>
        </authorList>
    </citation>
    <scope>NUCLEOTIDE SEQUENCE [LARGE SCALE GENOMIC DNA]</scope>
</reference>
<evidence type="ECO:0000313" key="4">
    <source>
        <dbReference type="Proteomes" id="UP000030765"/>
    </source>
</evidence>
<evidence type="ECO:0000256" key="1">
    <source>
        <dbReference type="SAM" id="MobiDB-lite"/>
    </source>
</evidence>
<organism evidence="2">
    <name type="scientific">Anopheles sinensis</name>
    <name type="common">Mosquito</name>
    <dbReference type="NCBI Taxonomy" id="74873"/>
    <lineage>
        <taxon>Eukaryota</taxon>
        <taxon>Metazoa</taxon>
        <taxon>Ecdysozoa</taxon>
        <taxon>Arthropoda</taxon>
        <taxon>Hexapoda</taxon>
        <taxon>Insecta</taxon>
        <taxon>Pterygota</taxon>
        <taxon>Neoptera</taxon>
        <taxon>Endopterygota</taxon>
        <taxon>Diptera</taxon>
        <taxon>Nematocera</taxon>
        <taxon>Culicoidea</taxon>
        <taxon>Culicidae</taxon>
        <taxon>Anophelinae</taxon>
        <taxon>Anopheles</taxon>
    </lineage>
</organism>
<dbReference type="EMBL" id="KE525331">
    <property type="protein sequence ID" value="KFB47496.1"/>
    <property type="molecule type" value="Genomic_DNA"/>
</dbReference>
<feature type="region of interest" description="Disordered" evidence="1">
    <location>
        <begin position="67"/>
        <end position="122"/>
    </location>
</feature>
<proteinExistence type="predicted"/>
<feature type="compositionally biased region" description="Gly residues" evidence="1">
    <location>
        <begin position="111"/>
        <end position="122"/>
    </location>
</feature>
<sequence length="122" mass="13114">MPTVSRLLKTPELARGTQQLKTLIIALKREKRSTVAAYGRGRKKAAAEGKKKWADNSQIVKRSFALSRRGKRERKEGKIANSSGIRGGSGNEGKNLSRMTMAGTRSSRGSLEGGGGGISRSK</sequence>
<keyword evidence="4" id="KW-1185">Reference proteome</keyword>
<dbReference type="AlphaFoldDB" id="A0A084WBA2"/>
<dbReference type="VEuPathDB" id="VectorBase:ASIC015450"/>
<evidence type="ECO:0000313" key="3">
    <source>
        <dbReference type="EnsemblMetazoa" id="ASIC015450-PA"/>
    </source>
</evidence>
<reference evidence="3" key="2">
    <citation type="submission" date="2020-05" db="UniProtKB">
        <authorList>
            <consortium name="EnsemblMetazoa"/>
        </authorList>
    </citation>
    <scope>IDENTIFICATION</scope>
</reference>
<dbReference type="EnsemblMetazoa" id="ASIC015450-RA">
    <property type="protein sequence ID" value="ASIC015450-PA"/>
    <property type="gene ID" value="ASIC015450"/>
</dbReference>
<dbReference type="Proteomes" id="UP000030765">
    <property type="component" value="Unassembled WGS sequence"/>
</dbReference>
<name>A0A084WBA2_ANOSI</name>
<protein>
    <submittedName>
        <fullName evidence="2 3">Uncharacterized protein</fullName>
    </submittedName>
</protein>
<evidence type="ECO:0000313" key="2">
    <source>
        <dbReference type="EMBL" id="KFB47496.1"/>
    </source>
</evidence>
<dbReference type="EMBL" id="ATLV01022328">
    <property type="status" value="NOT_ANNOTATED_CDS"/>
    <property type="molecule type" value="Genomic_DNA"/>
</dbReference>